<dbReference type="EMBL" id="CP089983">
    <property type="protein sequence ID" value="WXB06794.1"/>
    <property type="molecule type" value="Genomic_DNA"/>
</dbReference>
<dbReference type="Proteomes" id="UP001374803">
    <property type="component" value="Chromosome"/>
</dbReference>
<protein>
    <submittedName>
        <fullName evidence="2">Uncharacterized protein</fullName>
    </submittedName>
</protein>
<feature type="region of interest" description="Disordered" evidence="1">
    <location>
        <begin position="77"/>
        <end position="97"/>
    </location>
</feature>
<proteinExistence type="predicted"/>
<gene>
    <name evidence="2" type="ORF">LVJ94_06045</name>
</gene>
<evidence type="ECO:0000313" key="2">
    <source>
        <dbReference type="EMBL" id="WXB06794.1"/>
    </source>
</evidence>
<sequence length="97" mass="10556">MNTLQNLPILLRYEENGHVSAQCPLLPECECTAATRALALNTIQRLIKQALATPPALATPKGSKYEVVHLAVSAASDSAKRVQSRRPKPESPRIEVL</sequence>
<dbReference type="RefSeq" id="WP_394836450.1">
    <property type="nucleotide sequence ID" value="NZ_CP089929.1"/>
</dbReference>
<evidence type="ECO:0000313" key="3">
    <source>
        <dbReference type="Proteomes" id="UP001374803"/>
    </source>
</evidence>
<keyword evidence="3" id="KW-1185">Reference proteome</keyword>
<evidence type="ECO:0000256" key="1">
    <source>
        <dbReference type="SAM" id="MobiDB-lite"/>
    </source>
</evidence>
<organism evidence="2 3">
    <name type="scientific">Pendulispora rubella</name>
    <dbReference type="NCBI Taxonomy" id="2741070"/>
    <lineage>
        <taxon>Bacteria</taxon>
        <taxon>Pseudomonadati</taxon>
        <taxon>Myxococcota</taxon>
        <taxon>Myxococcia</taxon>
        <taxon>Myxococcales</taxon>
        <taxon>Sorangiineae</taxon>
        <taxon>Pendulisporaceae</taxon>
        <taxon>Pendulispora</taxon>
    </lineage>
</organism>
<reference evidence="2" key="1">
    <citation type="submission" date="2021-12" db="EMBL/GenBank/DDBJ databases">
        <title>Discovery of the Pendulisporaceae a myxobacterial family with distinct sporulation behavior and unique specialized metabolism.</title>
        <authorList>
            <person name="Garcia R."/>
            <person name="Popoff A."/>
            <person name="Bader C.D."/>
            <person name="Loehr J."/>
            <person name="Walesch S."/>
            <person name="Walt C."/>
            <person name="Boldt J."/>
            <person name="Bunk B."/>
            <person name="Haeckl F.J.F.P.J."/>
            <person name="Gunesch A.P."/>
            <person name="Birkelbach J."/>
            <person name="Nuebel U."/>
            <person name="Pietschmann T."/>
            <person name="Bach T."/>
            <person name="Mueller R."/>
        </authorList>
    </citation>
    <scope>NUCLEOTIDE SEQUENCE</scope>
    <source>
        <strain evidence="2">MSr11367</strain>
    </source>
</reference>
<feature type="compositionally biased region" description="Basic and acidic residues" evidence="1">
    <location>
        <begin position="87"/>
        <end position="97"/>
    </location>
</feature>
<accession>A0ABZ2LB65</accession>
<name>A0ABZ2LB65_9BACT</name>